<keyword evidence="3" id="KW-1185">Reference proteome</keyword>
<gene>
    <name evidence="2" type="ORF">J2S20_000923</name>
</gene>
<comment type="caution">
    <text evidence="2">The sequence shown here is derived from an EMBL/GenBank/DDBJ whole genome shotgun (WGS) entry which is preliminary data.</text>
</comment>
<accession>A0AAE3VA19</accession>
<proteinExistence type="predicted"/>
<evidence type="ECO:0000313" key="2">
    <source>
        <dbReference type="EMBL" id="MDQ0152238.1"/>
    </source>
</evidence>
<dbReference type="AlphaFoldDB" id="A0AAE3VA19"/>
<evidence type="ECO:0008006" key="4">
    <source>
        <dbReference type="Google" id="ProtNLM"/>
    </source>
</evidence>
<dbReference type="RefSeq" id="WP_307253701.1">
    <property type="nucleotide sequence ID" value="NZ_JAUSTO010000004.1"/>
</dbReference>
<keyword evidence="1" id="KW-0175">Coiled coil</keyword>
<sequence length="103" mass="11666">MDNIIEQLNDIEHRAAAIMEAAIRGKKALTERYAAESADWDAKLAADSEAQIAALRKKAAENTEALLSAERESIDRERRKILASYEQNHALYTDRLFESMTQE</sequence>
<evidence type="ECO:0000256" key="1">
    <source>
        <dbReference type="SAM" id="Coils"/>
    </source>
</evidence>
<organism evidence="2 3">
    <name type="scientific">Moryella indoligenes</name>
    <dbReference type="NCBI Taxonomy" id="371674"/>
    <lineage>
        <taxon>Bacteria</taxon>
        <taxon>Bacillati</taxon>
        <taxon>Bacillota</taxon>
        <taxon>Clostridia</taxon>
        <taxon>Lachnospirales</taxon>
        <taxon>Lachnospiraceae</taxon>
        <taxon>Moryella</taxon>
    </lineage>
</organism>
<name>A0AAE3VA19_9FIRM</name>
<reference evidence="2" key="1">
    <citation type="submission" date="2023-07" db="EMBL/GenBank/DDBJ databases">
        <title>Genomic Encyclopedia of Type Strains, Phase IV (KMG-IV): sequencing the most valuable type-strain genomes for metagenomic binning, comparative biology and taxonomic classification.</title>
        <authorList>
            <person name="Goeker M."/>
        </authorList>
    </citation>
    <scope>NUCLEOTIDE SEQUENCE</scope>
    <source>
        <strain evidence="2">DSM 19659</strain>
    </source>
</reference>
<dbReference type="Proteomes" id="UP001241537">
    <property type="component" value="Unassembled WGS sequence"/>
</dbReference>
<dbReference type="EMBL" id="JAUSTO010000004">
    <property type="protein sequence ID" value="MDQ0152238.1"/>
    <property type="molecule type" value="Genomic_DNA"/>
</dbReference>
<evidence type="ECO:0000313" key="3">
    <source>
        <dbReference type="Proteomes" id="UP001241537"/>
    </source>
</evidence>
<feature type="coiled-coil region" evidence="1">
    <location>
        <begin position="45"/>
        <end position="80"/>
    </location>
</feature>
<protein>
    <recommendedName>
        <fullName evidence="4">ATPase</fullName>
    </recommendedName>
</protein>